<organism evidence="1 2">
    <name type="scientific">Caerostris extrusa</name>
    <name type="common">Bark spider</name>
    <name type="synonym">Caerostris bankana</name>
    <dbReference type="NCBI Taxonomy" id="172846"/>
    <lineage>
        <taxon>Eukaryota</taxon>
        <taxon>Metazoa</taxon>
        <taxon>Ecdysozoa</taxon>
        <taxon>Arthropoda</taxon>
        <taxon>Chelicerata</taxon>
        <taxon>Arachnida</taxon>
        <taxon>Araneae</taxon>
        <taxon>Araneomorphae</taxon>
        <taxon>Entelegynae</taxon>
        <taxon>Araneoidea</taxon>
        <taxon>Araneidae</taxon>
        <taxon>Caerostris</taxon>
    </lineage>
</organism>
<keyword evidence="2" id="KW-1185">Reference proteome</keyword>
<dbReference type="EMBL" id="BPLR01009231">
    <property type="protein sequence ID" value="GIY30478.1"/>
    <property type="molecule type" value="Genomic_DNA"/>
</dbReference>
<reference evidence="1 2" key="1">
    <citation type="submission" date="2021-06" db="EMBL/GenBank/DDBJ databases">
        <title>Caerostris extrusa draft genome.</title>
        <authorList>
            <person name="Kono N."/>
            <person name="Arakawa K."/>
        </authorList>
    </citation>
    <scope>NUCLEOTIDE SEQUENCE [LARGE SCALE GENOMIC DNA]</scope>
</reference>
<proteinExistence type="predicted"/>
<dbReference type="Proteomes" id="UP001054945">
    <property type="component" value="Unassembled WGS sequence"/>
</dbReference>
<protein>
    <submittedName>
        <fullName evidence="1">Uncharacterized protein</fullName>
    </submittedName>
</protein>
<accession>A0AAV4S8C9</accession>
<gene>
    <name evidence="1" type="ORF">CEXT_440031</name>
</gene>
<name>A0AAV4S8C9_CAEEX</name>
<evidence type="ECO:0000313" key="1">
    <source>
        <dbReference type="EMBL" id="GIY30478.1"/>
    </source>
</evidence>
<dbReference type="AlphaFoldDB" id="A0AAV4S8C9"/>
<evidence type="ECO:0000313" key="2">
    <source>
        <dbReference type="Proteomes" id="UP001054945"/>
    </source>
</evidence>
<comment type="caution">
    <text evidence="1">The sequence shown here is derived from an EMBL/GenBank/DDBJ whole genome shotgun (WGS) entry which is preliminary data.</text>
</comment>
<sequence length="101" mass="11697">MVVNLFARQMALSVMRAIGKTQGKERDAFFRQVNKRKKKKKDVIRATRQKVKDRFLIRTQSDTPSTISALRLKSDCEQMAALKDERTNVFCICHYLSSMAL</sequence>